<reference evidence="8 9" key="1">
    <citation type="journal article" date="2020" name="Mol. Plant">
        <title>The Chromosome-Based Rubber Tree Genome Provides New Insights into Spurge Genome Evolution and Rubber Biosynthesis.</title>
        <authorList>
            <person name="Liu J."/>
            <person name="Shi C."/>
            <person name="Shi C.C."/>
            <person name="Li W."/>
            <person name="Zhang Q.J."/>
            <person name="Zhang Y."/>
            <person name="Li K."/>
            <person name="Lu H.F."/>
            <person name="Shi C."/>
            <person name="Zhu S.T."/>
            <person name="Xiao Z.Y."/>
            <person name="Nan H."/>
            <person name="Yue Y."/>
            <person name="Zhu X.G."/>
            <person name="Wu Y."/>
            <person name="Hong X.N."/>
            <person name="Fan G.Y."/>
            <person name="Tong Y."/>
            <person name="Zhang D."/>
            <person name="Mao C.L."/>
            <person name="Liu Y.L."/>
            <person name="Hao S.J."/>
            <person name="Liu W.Q."/>
            <person name="Lv M.Q."/>
            <person name="Zhang H.B."/>
            <person name="Liu Y."/>
            <person name="Hu-Tang G.R."/>
            <person name="Wang J.P."/>
            <person name="Wang J.H."/>
            <person name="Sun Y.H."/>
            <person name="Ni S.B."/>
            <person name="Chen W.B."/>
            <person name="Zhang X.C."/>
            <person name="Jiao Y.N."/>
            <person name="Eichler E.E."/>
            <person name="Li G.H."/>
            <person name="Liu X."/>
            <person name="Gao L.Z."/>
        </authorList>
    </citation>
    <scope>NUCLEOTIDE SEQUENCE [LARGE SCALE GENOMIC DNA]</scope>
    <source>
        <strain evidence="9">cv. GT1</strain>
        <tissue evidence="8">Leaf</tissue>
    </source>
</reference>
<dbReference type="Gene3D" id="3.80.10.10">
    <property type="entry name" value="Ribonuclease Inhibitor"/>
    <property type="match status" value="1"/>
</dbReference>
<dbReference type="AlphaFoldDB" id="A0A6A6MMQ6"/>
<evidence type="ECO:0000256" key="2">
    <source>
        <dbReference type="ARBA" id="ARBA00022614"/>
    </source>
</evidence>
<evidence type="ECO:0000256" key="5">
    <source>
        <dbReference type="ARBA" id="ARBA00022989"/>
    </source>
</evidence>
<name>A0A6A6MMQ6_HEVBR</name>
<evidence type="ECO:0000256" key="1">
    <source>
        <dbReference type="ARBA" id="ARBA00004370"/>
    </source>
</evidence>
<evidence type="ECO:0000256" key="4">
    <source>
        <dbReference type="ARBA" id="ARBA00022737"/>
    </source>
</evidence>
<accession>A0A6A6MMQ6</accession>
<gene>
    <name evidence="8" type="ORF">GH714_027474</name>
</gene>
<sequence length="236" mass="26121">MNLCLRQNNFEGPIPESFGNLISLEALDLANNNLSGTIPKSLERLKYLTYLNLSFKKLQVPTEGVFVNFSSQTFSGNDELCGSPLLQLTPCKISSHGRSKTTTKKVLLYILPAMILIIVVILVSLRCQRATSMDRKALFQQKEICIALEPTDDMFGGRLSLKEYIKGALPDAVVEIADANLLKGEENFADKKDCLSFIWAGCGMLCEVPHESIGITQVLYTLISIRTQFLAGLPRT</sequence>
<dbReference type="PANTHER" id="PTHR27008:SF585">
    <property type="entry name" value="PROTEIN KINASE DOMAIN-CONTAINING PROTEIN"/>
    <property type="match status" value="1"/>
</dbReference>
<keyword evidence="2" id="KW-0433">Leucine-rich repeat</keyword>
<comment type="subcellular location">
    <subcellularLocation>
        <location evidence="1">Membrane</location>
    </subcellularLocation>
</comment>
<feature type="transmembrane region" description="Helical" evidence="7">
    <location>
        <begin position="106"/>
        <end position="125"/>
    </location>
</feature>
<organism evidence="8 9">
    <name type="scientific">Hevea brasiliensis</name>
    <name type="common">Para rubber tree</name>
    <name type="synonym">Siphonia brasiliensis</name>
    <dbReference type="NCBI Taxonomy" id="3981"/>
    <lineage>
        <taxon>Eukaryota</taxon>
        <taxon>Viridiplantae</taxon>
        <taxon>Streptophyta</taxon>
        <taxon>Embryophyta</taxon>
        <taxon>Tracheophyta</taxon>
        <taxon>Spermatophyta</taxon>
        <taxon>Magnoliopsida</taxon>
        <taxon>eudicotyledons</taxon>
        <taxon>Gunneridae</taxon>
        <taxon>Pentapetalae</taxon>
        <taxon>rosids</taxon>
        <taxon>fabids</taxon>
        <taxon>Malpighiales</taxon>
        <taxon>Euphorbiaceae</taxon>
        <taxon>Crotonoideae</taxon>
        <taxon>Micrandreae</taxon>
        <taxon>Hevea</taxon>
    </lineage>
</organism>
<keyword evidence="6 7" id="KW-0472">Membrane</keyword>
<dbReference type="GO" id="GO:0016020">
    <property type="term" value="C:membrane"/>
    <property type="evidence" value="ECO:0007669"/>
    <property type="project" value="UniProtKB-SubCell"/>
</dbReference>
<proteinExistence type="predicted"/>
<comment type="caution">
    <text evidence="8">The sequence shown here is derived from an EMBL/GenBank/DDBJ whole genome shotgun (WGS) entry which is preliminary data.</text>
</comment>
<dbReference type="SUPFAM" id="SSF52058">
    <property type="entry name" value="L domain-like"/>
    <property type="match status" value="1"/>
</dbReference>
<evidence type="ECO:0000313" key="8">
    <source>
        <dbReference type="EMBL" id="KAF2314544.1"/>
    </source>
</evidence>
<dbReference type="Pfam" id="PF13855">
    <property type="entry name" value="LRR_8"/>
    <property type="match status" value="1"/>
</dbReference>
<dbReference type="Proteomes" id="UP000467840">
    <property type="component" value="Chromosome 15"/>
</dbReference>
<dbReference type="InterPro" id="IPR051809">
    <property type="entry name" value="Plant_receptor-like_S/T_kinase"/>
</dbReference>
<evidence type="ECO:0000313" key="9">
    <source>
        <dbReference type="Proteomes" id="UP000467840"/>
    </source>
</evidence>
<keyword evidence="3 7" id="KW-0812">Transmembrane</keyword>
<dbReference type="InterPro" id="IPR001611">
    <property type="entry name" value="Leu-rich_rpt"/>
</dbReference>
<evidence type="ECO:0008006" key="10">
    <source>
        <dbReference type="Google" id="ProtNLM"/>
    </source>
</evidence>
<protein>
    <recommendedName>
        <fullName evidence="10">Leucine-rich repeat-containing N-terminal plant-type domain-containing protein</fullName>
    </recommendedName>
</protein>
<keyword evidence="5 7" id="KW-1133">Transmembrane helix</keyword>
<evidence type="ECO:0000256" key="7">
    <source>
        <dbReference type="SAM" id="Phobius"/>
    </source>
</evidence>
<dbReference type="InterPro" id="IPR032675">
    <property type="entry name" value="LRR_dom_sf"/>
</dbReference>
<keyword evidence="4" id="KW-0677">Repeat</keyword>
<dbReference type="PANTHER" id="PTHR27008">
    <property type="entry name" value="OS04G0122200 PROTEIN"/>
    <property type="match status" value="1"/>
</dbReference>
<evidence type="ECO:0000256" key="3">
    <source>
        <dbReference type="ARBA" id="ARBA00022692"/>
    </source>
</evidence>
<keyword evidence="9" id="KW-1185">Reference proteome</keyword>
<evidence type="ECO:0000256" key="6">
    <source>
        <dbReference type="ARBA" id="ARBA00023136"/>
    </source>
</evidence>
<dbReference type="EMBL" id="JAAGAX010000005">
    <property type="protein sequence ID" value="KAF2314544.1"/>
    <property type="molecule type" value="Genomic_DNA"/>
</dbReference>